<dbReference type="Proteomes" id="UP000277580">
    <property type="component" value="Unassembled WGS sequence"/>
</dbReference>
<dbReference type="InParanoid" id="A0A3N4K6Y5"/>
<accession>A0A3N4K6Y5</accession>
<evidence type="ECO:0000313" key="3">
    <source>
        <dbReference type="Proteomes" id="UP000277580"/>
    </source>
</evidence>
<reference evidence="2 3" key="1">
    <citation type="journal article" date="2018" name="Nat. Ecol. Evol.">
        <title>Pezizomycetes genomes reveal the molecular basis of ectomycorrhizal truffle lifestyle.</title>
        <authorList>
            <person name="Murat C."/>
            <person name="Payen T."/>
            <person name="Noel B."/>
            <person name="Kuo A."/>
            <person name="Morin E."/>
            <person name="Chen J."/>
            <person name="Kohler A."/>
            <person name="Krizsan K."/>
            <person name="Balestrini R."/>
            <person name="Da Silva C."/>
            <person name="Montanini B."/>
            <person name="Hainaut M."/>
            <person name="Levati E."/>
            <person name="Barry K.W."/>
            <person name="Belfiori B."/>
            <person name="Cichocki N."/>
            <person name="Clum A."/>
            <person name="Dockter R.B."/>
            <person name="Fauchery L."/>
            <person name="Guy J."/>
            <person name="Iotti M."/>
            <person name="Le Tacon F."/>
            <person name="Lindquist E.A."/>
            <person name="Lipzen A."/>
            <person name="Malagnac F."/>
            <person name="Mello A."/>
            <person name="Molinier V."/>
            <person name="Miyauchi S."/>
            <person name="Poulain J."/>
            <person name="Riccioni C."/>
            <person name="Rubini A."/>
            <person name="Sitrit Y."/>
            <person name="Splivallo R."/>
            <person name="Traeger S."/>
            <person name="Wang M."/>
            <person name="Zifcakova L."/>
            <person name="Wipf D."/>
            <person name="Zambonelli A."/>
            <person name="Paolocci F."/>
            <person name="Nowrousian M."/>
            <person name="Ottonello S."/>
            <person name="Baldrian P."/>
            <person name="Spatafora J.W."/>
            <person name="Henrissat B."/>
            <person name="Nagy L.G."/>
            <person name="Aury J.M."/>
            <person name="Wincker P."/>
            <person name="Grigoriev I.V."/>
            <person name="Bonfante P."/>
            <person name="Martin F.M."/>
        </authorList>
    </citation>
    <scope>NUCLEOTIDE SEQUENCE [LARGE SCALE GENOMIC DNA]</scope>
    <source>
        <strain evidence="2 3">CCBAS932</strain>
    </source>
</reference>
<protein>
    <submittedName>
        <fullName evidence="2">Uncharacterized protein</fullName>
    </submittedName>
</protein>
<gene>
    <name evidence="2" type="ORF">P167DRAFT_580707</name>
</gene>
<dbReference type="AlphaFoldDB" id="A0A3N4K6Y5"/>
<evidence type="ECO:0000313" key="2">
    <source>
        <dbReference type="EMBL" id="RPB06320.1"/>
    </source>
</evidence>
<dbReference type="EMBL" id="ML119459">
    <property type="protein sequence ID" value="RPB06320.1"/>
    <property type="molecule type" value="Genomic_DNA"/>
</dbReference>
<sequence>MHFDVSGEPQETRETGMLEHHGSLVRSSWALANAREASERANHLQRIQVRRVSLKPPVSFEDMKGFLMMWVGQ</sequence>
<name>A0A3N4K6Y5_9PEZI</name>
<keyword evidence="3" id="KW-1185">Reference proteome</keyword>
<feature type="region of interest" description="Disordered" evidence="1">
    <location>
        <begin position="1"/>
        <end position="20"/>
    </location>
</feature>
<organism evidence="2 3">
    <name type="scientific">Morchella conica CCBAS932</name>
    <dbReference type="NCBI Taxonomy" id="1392247"/>
    <lineage>
        <taxon>Eukaryota</taxon>
        <taxon>Fungi</taxon>
        <taxon>Dikarya</taxon>
        <taxon>Ascomycota</taxon>
        <taxon>Pezizomycotina</taxon>
        <taxon>Pezizomycetes</taxon>
        <taxon>Pezizales</taxon>
        <taxon>Morchellaceae</taxon>
        <taxon>Morchella</taxon>
    </lineage>
</organism>
<evidence type="ECO:0000256" key="1">
    <source>
        <dbReference type="SAM" id="MobiDB-lite"/>
    </source>
</evidence>
<proteinExistence type="predicted"/>